<dbReference type="EMBL" id="SMKA01000017">
    <property type="protein sequence ID" value="TDC33064.1"/>
    <property type="molecule type" value="Genomic_DNA"/>
</dbReference>
<dbReference type="RefSeq" id="WP_132403722.1">
    <property type="nucleotide sequence ID" value="NZ_SMKA01000017.1"/>
</dbReference>
<dbReference type="Proteomes" id="UP000295075">
    <property type="component" value="Unassembled WGS sequence"/>
</dbReference>
<keyword evidence="2" id="KW-1185">Reference proteome</keyword>
<evidence type="ECO:0000313" key="2">
    <source>
        <dbReference type="Proteomes" id="UP000295075"/>
    </source>
</evidence>
<dbReference type="AlphaFoldDB" id="A0A4R4QCD6"/>
<sequence>MTIASIDLVILNDLIRRMTDAAGALMSSAGQIKRTSTGVLGGASQTATINQAAGWVNDQLPGLRRRLALAQQIENQAITFGQRAAGQRGIVKIDESLLSTLPPDQARALGADAAKQVNGAHSTLSPELIAVLAKNQNDPYFALGFAGNADLKQVSWALRLASRERERIIAESGPKSAELEQWKVQYTSLVTGLGTTLGTATRDLEGVGLPPGFAEKYADAITEGKTRSSTPSDVAYGQGQSLSMLLPYGRFSTKFLDTVSTKVYDYEYAHKEDPVWEPRSYWEPYHSFAGAYQPDGKAMPDPMANILEALSHNPQSAQNFFDVANSHAAPTTVEINGQQVVVNNRLKYLLQDRTWHYDNGDGLGNALQTATTTWRDRTDNGRTSATIASQTFALMGQQVGQGKDGGWFMGLNEKQGWEPGMSMRDSLAHMFASYAPDLIRVAGVPTLESDDLTKGWIQKSDKYAPDEGQFFPSDGPLGATMDANSLKNLLKLIGADEGNVMIVSVGVLAAGQLLFGQGLAAGLAKDPGNAVKLLTGHENSPAADAVAGQLANTLSEVMNDAYLGDSADQAFQKRKAEAVSRALGLALKLPIIPAPKGPWTGLLLDNAKSAVLDAIAKGPKQDADEVWNAAAASGQTRLRDLAMTSLLDAGYFAREVYAGANTPQAPDKFVPPPNAAFKLGPDGHPVEPLAFDFTSRAYTNWAVRAQQAPMKWINLSVILPYRLKFPAL</sequence>
<reference evidence="1 2" key="1">
    <citation type="submission" date="2019-03" db="EMBL/GenBank/DDBJ databases">
        <title>Draft genome sequences of novel Actinobacteria.</title>
        <authorList>
            <person name="Sahin N."/>
            <person name="Ay H."/>
            <person name="Saygin H."/>
        </authorList>
    </citation>
    <scope>NUCLEOTIDE SEQUENCE [LARGE SCALE GENOMIC DNA]</scope>
    <source>
        <strain evidence="1 2">JCM 30547</strain>
    </source>
</reference>
<name>A0A4R4QCD6_9ACTN</name>
<dbReference type="OrthoDB" id="3493814at2"/>
<protein>
    <submittedName>
        <fullName evidence="1">Uncharacterized protein</fullName>
    </submittedName>
</protein>
<accession>A0A4R4QCD6</accession>
<evidence type="ECO:0000313" key="1">
    <source>
        <dbReference type="EMBL" id="TDC33064.1"/>
    </source>
</evidence>
<organism evidence="1 2">
    <name type="scientific">Kribbella albertanoniae</name>
    <dbReference type="NCBI Taxonomy" id="1266829"/>
    <lineage>
        <taxon>Bacteria</taxon>
        <taxon>Bacillati</taxon>
        <taxon>Actinomycetota</taxon>
        <taxon>Actinomycetes</taxon>
        <taxon>Propionibacteriales</taxon>
        <taxon>Kribbellaceae</taxon>
        <taxon>Kribbella</taxon>
    </lineage>
</organism>
<proteinExistence type="predicted"/>
<gene>
    <name evidence="1" type="ORF">E1261_07050</name>
</gene>
<comment type="caution">
    <text evidence="1">The sequence shown here is derived from an EMBL/GenBank/DDBJ whole genome shotgun (WGS) entry which is preliminary data.</text>
</comment>